<sequence>MKWSRTVAAAAAGLILCGCTGTGGGGTAPSTAPSARAVGNSASPAPSPSPTVSLILNGQTDARPGERVHMMLYGVTRARGGDAVTARSAALTGPVRLDWEDDHYWAVGTLKMTDKPGSYPLTVAVHGRDVAHDTVKVAASQRPSFTLSASREATRPGEPVWLGFDDLYPGERGTGFTVRSAALPAPVRLVHDDDTDFYNPRAFSARPELRTRLADGTYTFTLYGADGRRIAEKRLTVRASRPGDRDYRGKPSGPEFFDPGAGYSDGSHNTFRAAAGGQVAVMWHDVYPDPGEETRLTATSPAFTGTVRLRHDDSKGADGDDPRFLGTATVRPGLAPGRYPVTVVAHHGRVKKTAYLTVTAR</sequence>
<protein>
    <recommendedName>
        <fullName evidence="5">Lipoprotein</fullName>
    </recommendedName>
</protein>
<dbReference type="PROSITE" id="PS51257">
    <property type="entry name" value="PROKAR_LIPOPROTEIN"/>
    <property type="match status" value="1"/>
</dbReference>
<name>A0ABW9HRG3_9ACTN</name>
<proteinExistence type="predicted"/>
<accession>A0ABW9HRG3</accession>
<gene>
    <name evidence="3" type="ORF">ACKI18_18400</name>
</gene>
<evidence type="ECO:0000256" key="1">
    <source>
        <dbReference type="SAM" id="MobiDB-lite"/>
    </source>
</evidence>
<dbReference type="EMBL" id="JBJVNI010000009">
    <property type="protein sequence ID" value="MFM9610670.1"/>
    <property type="molecule type" value="Genomic_DNA"/>
</dbReference>
<organism evidence="3 4">
    <name type="scientific">Streptomyces niveiscabiei</name>
    <dbReference type="NCBI Taxonomy" id="164115"/>
    <lineage>
        <taxon>Bacteria</taxon>
        <taxon>Bacillati</taxon>
        <taxon>Actinomycetota</taxon>
        <taxon>Actinomycetes</taxon>
        <taxon>Kitasatosporales</taxon>
        <taxon>Streptomycetaceae</taxon>
        <taxon>Streptomyces</taxon>
    </lineage>
</organism>
<feature type="region of interest" description="Disordered" evidence="1">
    <location>
        <begin position="309"/>
        <end position="331"/>
    </location>
</feature>
<feature type="compositionally biased region" description="Basic and acidic residues" evidence="1">
    <location>
        <begin position="309"/>
        <end position="323"/>
    </location>
</feature>
<dbReference type="Proteomes" id="UP001631957">
    <property type="component" value="Unassembled WGS sequence"/>
</dbReference>
<feature type="region of interest" description="Disordered" evidence="1">
    <location>
        <begin position="25"/>
        <end position="51"/>
    </location>
</feature>
<evidence type="ECO:0000313" key="4">
    <source>
        <dbReference type="Proteomes" id="UP001631957"/>
    </source>
</evidence>
<evidence type="ECO:0000256" key="2">
    <source>
        <dbReference type="SAM" id="SignalP"/>
    </source>
</evidence>
<reference evidence="3 4" key="1">
    <citation type="submission" date="2024-12" db="EMBL/GenBank/DDBJ databases">
        <title>Forecasting of Potato common scab and diversities of Pathogenic streptomyces spp. in china.</title>
        <authorList>
            <person name="Handique U."/>
            <person name="Wu J."/>
        </authorList>
    </citation>
    <scope>NUCLEOTIDE SEQUENCE [LARGE SCALE GENOMIC DNA]</scope>
    <source>
        <strain evidence="3 4">ZRIMU1530</strain>
    </source>
</reference>
<feature type="chain" id="PRO_5046049379" description="Lipoprotein" evidence="2">
    <location>
        <begin position="24"/>
        <end position="361"/>
    </location>
</feature>
<evidence type="ECO:0000313" key="3">
    <source>
        <dbReference type="EMBL" id="MFM9610670.1"/>
    </source>
</evidence>
<keyword evidence="2" id="KW-0732">Signal</keyword>
<evidence type="ECO:0008006" key="5">
    <source>
        <dbReference type="Google" id="ProtNLM"/>
    </source>
</evidence>
<dbReference type="RefSeq" id="WP_409121804.1">
    <property type="nucleotide sequence ID" value="NZ_JBJVNI010000009.1"/>
</dbReference>
<feature type="signal peptide" evidence="2">
    <location>
        <begin position="1"/>
        <end position="23"/>
    </location>
</feature>
<comment type="caution">
    <text evidence="3">The sequence shown here is derived from an EMBL/GenBank/DDBJ whole genome shotgun (WGS) entry which is preliminary data.</text>
</comment>
<keyword evidence="4" id="KW-1185">Reference proteome</keyword>